<reference evidence="2" key="1">
    <citation type="submission" date="2019-12" db="EMBL/GenBank/DDBJ databases">
        <title>Genome sequencing and annotation of Brassica cretica.</title>
        <authorList>
            <person name="Studholme D.J."/>
            <person name="Sarris P.F."/>
        </authorList>
    </citation>
    <scope>NUCLEOTIDE SEQUENCE</scope>
    <source>
        <strain evidence="2">PFS-102/07</strain>
        <tissue evidence="2">Leaf</tissue>
    </source>
</reference>
<evidence type="ECO:0000313" key="2">
    <source>
        <dbReference type="EMBL" id="KAF2613260.1"/>
    </source>
</evidence>
<feature type="transmembrane region" description="Helical" evidence="1">
    <location>
        <begin position="44"/>
        <end position="65"/>
    </location>
</feature>
<keyword evidence="1" id="KW-1133">Transmembrane helix</keyword>
<dbReference type="AlphaFoldDB" id="A0A8S9LZD7"/>
<evidence type="ECO:0000256" key="1">
    <source>
        <dbReference type="SAM" id="Phobius"/>
    </source>
</evidence>
<gene>
    <name evidence="2" type="ORF">F2Q70_00010555</name>
</gene>
<comment type="caution">
    <text evidence="2">The sequence shown here is derived from an EMBL/GenBank/DDBJ whole genome shotgun (WGS) entry which is preliminary data.</text>
</comment>
<keyword evidence="1" id="KW-0812">Transmembrane</keyword>
<proteinExistence type="predicted"/>
<accession>A0A8S9LZD7</accession>
<protein>
    <submittedName>
        <fullName evidence="2">Uncharacterized protein</fullName>
    </submittedName>
</protein>
<dbReference type="EMBL" id="QGKY02000089">
    <property type="protein sequence ID" value="KAF2613260.1"/>
    <property type="molecule type" value="Genomic_DNA"/>
</dbReference>
<name>A0A8S9LZD7_BRACR</name>
<feature type="transmembrane region" description="Helical" evidence="1">
    <location>
        <begin position="12"/>
        <end position="32"/>
    </location>
</feature>
<keyword evidence="1" id="KW-0472">Membrane</keyword>
<sequence length="256" mass="28780">MAQTGSGPFGIWTRIGSNICSPALLVYCSWLVSINLSGNHFSAYIYIIFIECIVFFNATVPFFLYRLPLDLSTCSESLANEKFGPHLPTILDAKYIEAIYELWGVDYALEIELPGDDEISETEAGVLQGLHVAFRRRGLSFPLPRFLLEALAELVMVFAQKAPNFSRYFLASWVRAREEGLEFGPGELKQLFAIKRNSGFPGTMILAPRAGRSIIDGIPNRDDRRRQKFFVFKASVGDFDFIRIGKFLLSEVNSAL</sequence>
<organism evidence="2">
    <name type="scientific">Brassica cretica</name>
    <name type="common">Mustard</name>
    <dbReference type="NCBI Taxonomy" id="69181"/>
    <lineage>
        <taxon>Eukaryota</taxon>
        <taxon>Viridiplantae</taxon>
        <taxon>Streptophyta</taxon>
        <taxon>Embryophyta</taxon>
        <taxon>Tracheophyta</taxon>
        <taxon>Spermatophyta</taxon>
        <taxon>Magnoliopsida</taxon>
        <taxon>eudicotyledons</taxon>
        <taxon>Gunneridae</taxon>
        <taxon>Pentapetalae</taxon>
        <taxon>rosids</taxon>
        <taxon>malvids</taxon>
        <taxon>Brassicales</taxon>
        <taxon>Brassicaceae</taxon>
        <taxon>Brassiceae</taxon>
        <taxon>Brassica</taxon>
    </lineage>
</organism>